<dbReference type="AlphaFoldDB" id="A0A9X5APN7"/>
<gene>
    <name evidence="2" type="ORF">GMA92_09845</name>
</gene>
<proteinExistence type="predicted"/>
<feature type="transmembrane region" description="Helical" evidence="1">
    <location>
        <begin position="72"/>
        <end position="91"/>
    </location>
</feature>
<dbReference type="EMBL" id="WMQE01000021">
    <property type="protein sequence ID" value="MTK21721.1"/>
    <property type="molecule type" value="Genomic_DNA"/>
</dbReference>
<dbReference type="GeneID" id="60059630"/>
<evidence type="ECO:0000313" key="2">
    <source>
        <dbReference type="EMBL" id="MTK21721.1"/>
    </source>
</evidence>
<feature type="transmembrane region" description="Helical" evidence="1">
    <location>
        <begin position="12"/>
        <end position="34"/>
    </location>
</feature>
<sequence length="195" mass="21845">MASNVQYQRQLFFQVHCGVNLLCFAITLMCVVALKFSIGLLQLFALILPLVGIASFFVNDSVSKGRKVVKECYCFGSMASLISLLLVSQLLFQFSVAGWIWELAYFIVTAAAVIAIGYFILMADSLLLSKTLTPISIVAGLIIGLLVAIVIYKFFICYFFTPGFLIFWSYTFWIIDLILTVLVCLDLRIILFKGR</sequence>
<feature type="transmembrane region" description="Helical" evidence="1">
    <location>
        <begin position="103"/>
        <end position="123"/>
    </location>
</feature>
<feature type="transmembrane region" description="Helical" evidence="1">
    <location>
        <begin position="167"/>
        <end position="191"/>
    </location>
</feature>
<feature type="transmembrane region" description="Helical" evidence="1">
    <location>
        <begin position="135"/>
        <end position="161"/>
    </location>
</feature>
<keyword evidence="1" id="KW-1133">Transmembrane helix</keyword>
<name>A0A9X5APN7_9FIRM</name>
<organism evidence="2 3">
    <name type="scientific">Turicibacter sanguinis</name>
    <dbReference type="NCBI Taxonomy" id="154288"/>
    <lineage>
        <taxon>Bacteria</taxon>
        <taxon>Bacillati</taxon>
        <taxon>Bacillota</taxon>
        <taxon>Erysipelotrichia</taxon>
        <taxon>Erysipelotrichales</taxon>
        <taxon>Turicibacteraceae</taxon>
        <taxon>Turicibacter</taxon>
    </lineage>
</organism>
<comment type="caution">
    <text evidence="2">The sequence shown here is derived from an EMBL/GenBank/DDBJ whole genome shotgun (WGS) entry which is preliminary data.</text>
</comment>
<feature type="transmembrane region" description="Helical" evidence="1">
    <location>
        <begin position="40"/>
        <end position="60"/>
    </location>
</feature>
<dbReference type="OrthoDB" id="1655519at2"/>
<keyword evidence="1" id="KW-0472">Membrane</keyword>
<dbReference type="RefSeq" id="WP_006785618.1">
    <property type="nucleotide sequence ID" value="NZ_CABJBH010000004.1"/>
</dbReference>
<keyword evidence="1" id="KW-0812">Transmembrane</keyword>
<evidence type="ECO:0000313" key="3">
    <source>
        <dbReference type="Proteomes" id="UP000487649"/>
    </source>
</evidence>
<reference evidence="2 3" key="1">
    <citation type="journal article" date="2019" name="Nat. Med.">
        <title>A library of human gut bacterial isolates paired with longitudinal multiomics data enables mechanistic microbiome research.</title>
        <authorList>
            <person name="Poyet M."/>
            <person name="Groussin M."/>
            <person name="Gibbons S.M."/>
            <person name="Avila-Pacheco J."/>
            <person name="Jiang X."/>
            <person name="Kearney S.M."/>
            <person name="Perrotta A.R."/>
            <person name="Berdy B."/>
            <person name="Zhao S."/>
            <person name="Lieberman T.D."/>
            <person name="Swanson P.K."/>
            <person name="Smith M."/>
            <person name="Roesemann S."/>
            <person name="Alexander J.E."/>
            <person name="Rich S.A."/>
            <person name="Livny J."/>
            <person name="Vlamakis H."/>
            <person name="Clish C."/>
            <person name="Bullock K."/>
            <person name="Deik A."/>
            <person name="Scott J."/>
            <person name="Pierce K.A."/>
            <person name="Xavier R.J."/>
            <person name="Alm E.J."/>
        </authorList>
    </citation>
    <scope>NUCLEOTIDE SEQUENCE [LARGE SCALE GENOMIC DNA]</scope>
    <source>
        <strain evidence="2 3">BIOML-A198</strain>
    </source>
</reference>
<evidence type="ECO:0000256" key="1">
    <source>
        <dbReference type="SAM" id="Phobius"/>
    </source>
</evidence>
<accession>A0A9X5APN7</accession>
<dbReference type="Proteomes" id="UP000487649">
    <property type="component" value="Unassembled WGS sequence"/>
</dbReference>
<protein>
    <submittedName>
        <fullName evidence="2">Uncharacterized protein</fullName>
    </submittedName>
</protein>